<dbReference type="InterPro" id="IPR003423">
    <property type="entry name" value="OMP_efflux"/>
</dbReference>
<evidence type="ECO:0000313" key="4">
    <source>
        <dbReference type="Proteomes" id="UP000002534"/>
    </source>
</evidence>
<reference evidence="3 4" key="2">
    <citation type="journal article" date="2012" name="BMC Genomics">
        <title>The genome of Pelobacter carbinolicus reveals surprising metabolic capabilities and physiological features.</title>
        <authorList>
            <person name="Aklujkar M."/>
            <person name="Haveman S.A."/>
            <person name="Didonato R.Jr."/>
            <person name="Chertkov O."/>
            <person name="Han C.S."/>
            <person name="Land M.L."/>
            <person name="Brown P."/>
            <person name="Lovley D.R."/>
        </authorList>
    </citation>
    <scope>NUCLEOTIDE SEQUENCE [LARGE SCALE GENOMIC DNA]</scope>
    <source>
        <strain evidence="4">DSM 2380 / NBRC 103641 / GraBd1</strain>
    </source>
</reference>
<dbReference type="RefSeq" id="WP_011340369.1">
    <property type="nucleotide sequence ID" value="NC_007498.2"/>
</dbReference>
<dbReference type="STRING" id="338963.Pcar_0667"/>
<dbReference type="NCBIfam" id="TIGR01845">
    <property type="entry name" value="outer_NodT"/>
    <property type="match status" value="1"/>
</dbReference>
<dbReference type="OrthoDB" id="9770517at2"/>
<dbReference type="SUPFAM" id="SSF56954">
    <property type="entry name" value="Outer membrane efflux proteins (OEP)"/>
    <property type="match status" value="1"/>
</dbReference>
<name>Q3A6T1_SYNC1</name>
<keyword evidence="4" id="KW-1185">Reference proteome</keyword>
<keyword evidence="2" id="KW-0812">Transmembrane</keyword>
<accession>Q3A6T1</accession>
<dbReference type="AlphaFoldDB" id="Q3A6T1"/>
<organism evidence="3 4">
    <name type="scientific">Syntrophotalea carbinolica (strain DSM 2380 / NBRC 103641 / GraBd1)</name>
    <name type="common">Pelobacter carbinolicus</name>
    <dbReference type="NCBI Taxonomy" id="338963"/>
    <lineage>
        <taxon>Bacteria</taxon>
        <taxon>Pseudomonadati</taxon>
        <taxon>Thermodesulfobacteriota</taxon>
        <taxon>Desulfuromonadia</taxon>
        <taxon>Desulfuromonadales</taxon>
        <taxon>Syntrophotaleaceae</taxon>
        <taxon>Syntrophotalea</taxon>
    </lineage>
</organism>
<dbReference type="HOGENOM" id="CLU_012817_13_1_7"/>
<sequence>MRSFWGIAFLLVLVGCSVHRPVPVELPVPVPDRYLESTAAPGEPVAQPWWHIFEDPALDRLMLQAFGANLELDQVLARWQQAEAAVRSVESARRPSLGLDGQAGRQRQMTFLGPVTADHYSLSVVAGFELDVWRKLASRSEAARREQAAAAADVEAICLSLSARLADLYYTAVEQRAQHALLENTIVSYLDILERVERRYRAGIAPALEVYQARQNLAAARARLPQVEARLAAAEHGLAVLLGRYPQGGLAGQLAVLPAPAKNYPLGVPSQLLNRRPDVKAALLRVKSADNRVAEAIAERFPAFNLAGGYGGGADTPRQVFASPNIFWNLLVNLTQPILDGGRRRAEVDRRQALFKELLASYQTRVLEAFREVEDALAAERASREQVAQLQARRASTSAALRLATDRYTLGVSEYLQVLTAQVLHLETESGLLSARRQQVADRISLARALGGHWMLQQCRQSRNDSVIFPTEDSDHDK</sequence>
<keyword evidence="2" id="KW-0564">Palmitate</keyword>
<dbReference type="Gene3D" id="2.20.200.10">
    <property type="entry name" value="Outer membrane efflux proteins (OEP)"/>
    <property type="match status" value="1"/>
</dbReference>
<evidence type="ECO:0000256" key="2">
    <source>
        <dbReference type="RuleBase" id="RU362097"/>
    </source>
</evidence>
<keyword evidence="2" id="KW-1134">Transmembrane beta strand</keyword>
<dbReference type="Proteomes" id="UP000002534">
    <property type="component" value="Chromosome"/>
</dbReference>
<keyword evidence="2" id="KW-0449">Lipoprotein</keyword>
<dbReference type="Gene3D" id="1.20.1600.10">
    <property type="entry name" value="Outer membrane efflux proteins (OEP)"/>
    <property type="match status" value="1"/>
</dbReference>
<evidence type="ECO:0000256" key="1">
    <source>
        <dbReference type="ARBA" id="ARBA00007613"/>
    </source>
</evidence>
<comment type="subcellular location">
    <subcellularLocation>
        <location evidence="2">Cell membrane</location>
        <topology evidence="2">Lipid-anchor</topology>
    </subcellularLocation>
</comment>
<dbReference type="Pfam" id="PF02321">
    <property type="entry name" value="OEP"/>
    <property type="match status" value="2"/>
</dbReference>
<dbReference type="GO" id="GO:0015562">
    <property type="term" value="F:efflux transmembrane transporter activity"/>
    <property type="evidence" value="ECO:0007669"/>
    <property type="project" value="InterPro"/>
</dbReference>
<dbReference type="EMBL" id="CP000142">
    <property type="protein sequence ID" value="ABA87926.1"/>
    <property type="molecule type" value="Genomic_DNA"/>
</dbReference>
<protein>
    <submittedName>
        <fullName evidence="3">Efflux pump, outer membrane protein, NodT family</fullName>
    </submittedName>
</protein>
<dbReference type="InterPro" id="IPR010131">
    <property type="entry name" value="MdtP/NodT-like"/>
</dbReference>
<reference evidence="4" key="1">
    <citation type="submission" date="2005-10" db="EMBL/GenBank/DDBJ databases">
        <title>Complete sequence of Pelobacter carbinolicus DSM 2380.</title>
        <authorList>
            <person name="Copeland A."/>
            <person name="Lucas S."/>
            <person name="Lapidus A."/>
            <person name="Barry K."/>
            <person name="Detter J.C."/>
            <person name="Glavina T."/>
            <person name="Hammon N."/>
            <person name="Israni S."/>
            <person name="Pitluck S."/>
            <person name="Chertkov O."/>
            <person name="Schmutz J."/>
            <person name="Larimer F."/>
            <person name="Land M."/>
            <person name="Kyrpides N."/>
            <person name="Ivanova N."/>
            <person name="Richardson P."/>
        </authorList>
    </citation>
    <scope>NUCLEOTIDE SEQUENCE [LARGE SCALE GENOMIC DNA]</scope>
    <source>
        <strain evidence="4">DSM 2380 / NBRC 103641 / GraBd1</strain>
    </source>
</reference>
<dbReference type="KEGG" id="pca:Pcar_0667"/>
<dbReference type="GO" id="GO:0005886">
    <property type="term" value="C:plasma membrane"/>
    <property type="evidence" value="ECO:0007669"/>
    <property type="project" value="UniProtKB-SubCell"/>
</dbReference>
<gene>
    <name evidence="3" type="ordered locus">Pcar_0667</name>
</gene>
<keyword evidence="2" id="KW-0472">Membrane</keyword>
<dbReference type="PROSITE" id="PS51257">
    <property type="entry name" value="PROKAR_LIPOPROTEIN"/>
    <property type="match status" value="1"/>
</dbReference>
<proteinExistence type="inferred from homology"/>
<dbReference type="eggNOG" id="COG1538">
    <property type="taxonomic scope" value="Bacteria"/>
</dbReference>
<dbReference type="PANTHER" id="PTHR30203">
    <property type="entry name" value="OUTER MEMBRANE CATION EFFLUX PROTEIN"/>
    <property type="match status" value="1"/>
</dbReference>
<comment type="similarity">
    <text evidence="1 2">Belongs to the outer membrane factor (OMF) (TC 1.B.17) family.</text>
</comment>
<evidence type="ECO:0000313" key="3">
    <source>
        <dbReference type="EMBL" id="ABA87926.1"/>
    </source>
</evidence>